<evidence type="ECO:0000256" key="3">
    <source>
        <dbReference type="ARBA" id="ARBA00023163"/>
    </source>
</evidence>
<reference evidence="6 7" key="1">
    <citation type="submission" date="2019-04" db="EMBL/GenBank/DDBJ databases">
        <title>Chitiniphilus eburnea sp. nov., a novel chitinolytic bacterium isolated from aquaculture sludge.</title>
        <authorList>
            <person name="Sheng M."/>
        </authorList>
    </citation>
    <scope>NUCLEOTIDE SEQUENCE [LARGE SCALE GENOMIC DNA]</scope>
    <source>
        <strain evidence="6 7">HX-2-15</strain>
    </source>
</reference>
<dbReference type="GO" id="GO:0043565">
    <property type="term" value="F:sequence-specific DNA binding"/>
    <property type="evidence" value="ECO:0007669"/>
    <property type="project" value="InterPro"/>
</dbReference>
<dbReference type="PANTHER" id="PTHR43130:SF3">
    <property type="entry name" value="HTH-TYPE TRANSCRIPTIONAL REGULATOR RV1931C"/>
    <property type="match status" value="1"/>
</dbReference>
<dbReference type="InterPro" id="IPR052158">
    <property type="entry name" value="INH-QAR"/>
</dbReference>
<dbReference type="InterPro" id="IPR009057">
    <property type="entry name" value="Homeodomain-like_sf"/>
</dbReference>
<dbReference type="InterPro" id="IPR029062">
    <property type="entry name" value="Class_I_gatase-like"/>
</dbReference>
<evidence type="ECO:0000259" key="5">
    <source>
        <dbReference type="PROSITE" id="PS01124"/>
    </source>
</evidence>
<organism evidence="6 7">
    <name type="scientific">Chitiniphilus eburneus</name>
    <dbReference type="NCBI Taxonomy" id="2571148"/>
    <lineage>
        <taxon>Bacteria</taxon>
        <taxon>Pseudomonadati</taxon>
        <taxon>Pseudomonadota</taxon>
        <taxon>Betaproteobacteria</taxon>
        <taxon>Neisseriales</taxon>
        <taxon>Chitinibacteraceae</taxon>
        <taxon>Chitiniphilus</taxon>
    </lineage>
</organism>
<dbReference type="Proteomes" id="UP000310016">
    <property type="component" value="Unassembled WGS sequence"/>
</dbReference>
<gene>
    <name evidence="6" type="ORF">FAZ21_16495</name>
</gene>
<dbReference type="Pfam" id="PF12833">
    <property type="entry name" value="HTH_18"/>
    <property type="match status" value="1"/>
</dbReference>
<dbReference type="PROSITE" id="PS01124">
    <property type="entry name" value="HTH_ARAC_FAMILY_2"/>
    <property type="match status" value="1"/>
</dbReference>
<dbReference type="SUPFAM" id="SSF46689">
    <property type="entry name" value="Homeodomain-like"/>
    <property type="match status" value="1"/>
</dbReference>
<dbReference type="PANTHER" id="PTHR43130">
    <property type="entry name" value="ARAC-FAMILY TRANSCRIPTIONAL REGULATOR"/>
    <property type="match status" value="1"/>
</dbReference>
<dbReference type="PROSITE" id="PS00041">
    <property type="entry name" value="HTH_ARAC_FAMILY_1"/>
    <property type="match status" value="1"/>
</dbReference>
<comment type="caution">
    <text evidence="6">The sequence shown here is derived from an EMBL/GenBank/DDBJ whole genome shotgun (WGS) entry which is preliminary data.</text>
</comment>
<dbReference type="Gene3D" id="1.10.10.60">
    <property type="entry name" value="Homeodomain-like"/>
    <property type="match status" value="1"/>
</dbReference>
<dbReference type="SMART" id="SM00342">
    <property type="entry name" value="HTH_ARAC"/>
    <property type="match status" value="1"/>
</dbReference>
<feature type="signal peptide" evidence="4">
    <location>
        <begin position="1"/>
        <end position="21"/>
    </location>
</feature>
<dbReference type="RefSeq" id="WP_136774547.1">
    <property type="nucleotide sequence ID" value="NZ_CP156074.1"/>
</dbReference>
<evidence type="ECO:0000256" key="2">
    <source>
        <dbReference type="ARBA" id="ARBA00023125"/>
    </source>
</evidence>
<dbReference type="GO" id="GO:0003700">
    <property type="term" value="F:DNA-binding transcription factor activity"/>
    <property type="evidence" value="ECO:0007669"/>
    <property type="project" value="InterPro"/>
</dbReference>
<keyword evidence="4" id="KW-0732">Signal</keyword>
<keyword evidence="1" id="KW-0805">Transcription regulation</keyword>
<keyword evidence="7" id="KW-1185">Reference proteome</keyword>
<keyword evidence="2" id="KW-0238">DNA-binding</keyword>
<keyword evidence="3" id="KW-0804">Transcription</keyword>
<evidence type="ECO:0000313" key="7">
    <source>
        <dbReference type="Proteomes" id="UP000310016"/>
    </source>
</evidence>
<sequence>MPIFRIGLLLYPGCMPTGLFAAADLLQAANRRNGRELFNCHWLSVRHAPIQCAHGMTLTAEATLGDHKCDAVLIPGMWAESVWDVQRTLTENQALLDALRALPPRVQCWSYCTGVALVAATNRLDGEPATATWWMAGWLQQHYPGVNWQWERHCVVNPGHATASGVHGYLPIVCEQIEQRLSPERWRDLNQLMVLPRPLPVAPAFQSLALIGTTDPWLRQLRFAIEAVPASELTVARLAARLAVSPRTLARKTVTAGAGPVGEYARQVKLNQVAEQLAHTRLSLTRIAEAVGFADESSLRRAFKQVSGMTPAEYRHAYQR</sequence>
<evidence type="ECO:0000256" key="4">
    <source>
        <dbReference type="SAM" id="SignalP"/>
    </source>
</evidence>
<accession>A0A4U0PHF2</accession>
<dbReference type="EMBL" id="SUMF01000028">
    <property type="protein sequence ID" value="TJZ67130.1"/>
    <property type="molecule type" value="Genomic_DNA"/>
</dbReference>
<feature type="chain" id="PRO_5020744213" evidence="4">
    <location>
        <begin position="22"/>
        <end position="320"/>
    </location>
</feature>
<dbReference type="InterPro" id="IPR018060">
    <property type="entry name" value="HTH_AraC"/>
</dbReference>
<dbReference type="OrthoDB" id="9803764at2"/>
<name>A0A4U0PHF2_9NEIS</name>
<dbReference type="InterPro" id="IPR018062">
    <property type="entry name" value="HTH_AraC-typ_CS"/>
</dbReference>
<dbReference type="AlphaFoldDB" id="A0A4U0PHF2"/>
<dbReference type="Gene3D" id="3.40.50.880">
    <property type="match status" value="1"/>
</dbReference>
<feature type="domain" description="HTH araC/xylS-type" evidence="5">
    <location>
        <begin position="219"/>
        <end position="317"/>
    </location>
</feature>
<dbReference type="SUPFAM" id="SSF52317">
    <property type="entry name" value="Class I glutamine amidotransferase-like"/>
    <property type="match status" value="1"/>
</dbReference>
<evidence type="ECO:0000256" key="1">
    <source>
        <dbReference type="ARBA" id="ARBA00023015"/>
    </source>
</evidence>
<protein>
    <submittedName>
        <fullName evidence="6">Helix-turn-helix domain-containing protein</fullName>
    </submittedName>
</protein>
<evidence type="ECO:0000313" key="6">
    <source>
        <dbReference type="EMBL" id="TJZ67130.1"/>
    </source>
</evidence>
<proteinExistence type="predicted"/>